<evidence type="ECO:0000313" key="3">
    <source>
        <dbReference type="EMBL" id="AIJ09255.1"/>
    </source>
</evidence>
<organism evidence="3 4">
    <name type="scientific">Edwardsiella anguillarum ET080813</name>
    <dbReference type="NCBI Taxonomy" id="667120"/>
    <lineage>
        <taxon>Bacteria</taxon>
        <taxon>Pseudomonadati</taxon>
        <taxon>Pseudomonadota</taxon>
        <taxon>Gammaproteobacteria</taxon>
        <taxon>Enterobacterales</taxon>
        <taxon>Hafniaceae</taxon>
        <taxon>Edwardsiella</taxon>
    </lineage>
</organism>
<dbReference type="PIRSF" id="PIRSF012337">
    <property type="entry name" value="gp45"/>
    <property type="match status" value="1"/>
</dbReference>
<protein>
    <submittedName>
        <fullName evidence="3">Prophage baseplate assembly protein 5</fullName>
    </submittedName>
</protein>
<evidence type="ECO:0000259" key="1">
    <source>
        <dbReference type="Pfam" id="PF06890"/>
    </source>
</evidence>
<dbReference type="InterPro" id="IPR013046">
    <property type="entry name" value="GpV/Gp45"/>
</dbReference>
<evidence type="ECO:0000313" key="4">
    <source>
        <dbReference type="Proteomes" id="UP000028681"/>
    </source>
</evidence>
<dbReference type="InterPro" id="IPR053861">
    <property type="entry name" value="Phage_Mu_Gp45_N"/>
</dbReference>
<dbReference type="AlphaFoldDB" id="A0A076LLA8"/>
<dbReference type="GeneID" id="33940331"/>
<dbReference type="Gene3D" id="2.20.25.540">
    <property type="match status" value="1"/>
</dbReference>
<dbReference type="InterPro" id="IPR014462">
    <property type="entry name" value="Phage_Mu_Gp45"/>
</dbReference>
<proteinExistence type="predicted"/>
<feature type="domain" description="Bacteriophage Mu Gp45 N-terminal" evidence="1">
    <location>
        <begin position="23"/>
        <end position="90"/>
    </location>
</feature>
<dbReference type="EMBL" id="CP006664">
    <property type="protein sequence ID" value="AIJ09255.1"/>
    <property type="molecule type" value="Genomic_DNA"/>
</dbReference>
<dbReference type="Pfam" id="PF06890">
    <property type="entry name" value="Phage_Mu_Gp45"/>
    <property type="match status" value="1"/>
</dbReference>
<feature type="domain" description="Phage spike trimer" evidence="2">
    <location>
        <begin position="122"/>
        <end position="175"/>
    </location>
</feature>
<dbReference type="NCBIfam" id="TIGR01644">
    <property type="entry name" value="phage_P2_V"/>
    <property type="match status" value="1"/>
</dbReference>
<dbReference type="InterPro" id="IPR040629">
    <property type="entry name" value="Phage_spike"/>
</dbReference>
<gene>
    <name evidence="3" type="ORF">ETEE_2822</name>
</gene>
<sequence>MNDPLLQRMFAPLMRRIQLMLGRAVLTGINDSLKAQNVQLTALAGETLDDVERLLQYGQISVPLSGAEAIIACIGAQRDQTVVLVAEDRRYRPTGLPAGDSGLYHYEGHRIRLTKDGRCIITCKALEVYADDQVLIDTPKTIFTGDVEVQKNLHVLGNFELDGTGSAKGDFTMSDAVIAGIRYSGHRHQETQSITGGPQ</sequence>
<dbReference type="RefSeq" id="WP_034163783.1">
    <property type="nucleotide sequence ID" value="NZ_CP006664.1"/>
</dbReference>
<dbReference type="Gene3D" id="6.20.170.10">
    <property type="match status" value="1"/>
</dbReference>
<dbReference type="KEGG" id="ete:ETEE_2822"/>
<dbReference type="Proteomes" id="UP000028681">
    <property type="component" value="Chromosome"/>
</dbReference>
<dbReference type="Pfam" id="PF18715">
    <property type="entry name" value="Phage_spike"/>
    <property type="match status" value="1"/>
</dbReference>
<evidence type="ECO:0000259" key="2">
    <source>
        <dbReference type="Pfam" id="PF18715"/>
    </source>
</evidence>
<name>A0A076LLA8_9GAMM</name>
<dbReference type="HOGENOM" id="CLU_108409_3_1_6"/>
<accession>A0A076LLA8</accession>
<reference evidence="3 4" key="1">
    <citation type="journal article" date="2012" name="PLoS ONE">
        <title>Edwardsiella comparative phylogenomics reveal the new intra/inter-species taxonomic relationships, virulence evolution and niche adaptation mechanisms.</title>
        <authorList>
            <person name="Yang M."/>
            <person name="Lv Y."/>
            <person name="Xiao J."/>
            <person name="Wu H."/>
            <person name="Zheng H."/>
            <person name="Liu Q."/>
            <person name="Zhang Y."/>
            <person name="Wang Q."/>
        </authorList>
    </citation>
    <scope>NUCLEOTIDE SEQUENCE [LARGE SCALE GENOMIC DNA]</scope>
    <source>
        <strain evidence="4">080813</strain>
    </source>
</reference>